<reference evidence="13" key="1">
    <citation type="submission" date="2009-02" db="EMBL/GenBank/DDBJ databases">
        <authorList>
            <person name="Fulton L."/>
            <person name="Clifton S."/>
            <person name="Fulton B."/>
            <person name="Xu J."/>
            <person name="Minx P."/>
            <person name="Pepin K.H."/>
            <person name="Johnson M."/>
            <person name="Bhonagiri V."/>
            <person name="Nash W.E."/>
            <person name="Mardis E.R."/>
            <person name="Wilson R.K."/>
        </authorList>
    </citation>
    <scope>NUCLEOTIDE SEQUENCE [LARGE SCALE GENOMIC DNA]</scope>
    <source>
        <strain evidence="13">DSM 15053</strain>
    </source>
</reference>
<feature type="domain" description="HTH araC/xylS-type" evidence="11">
    <location>
        <begin position="436"/>
        <end position="534"/>
    </location>
</feature>
<dbReference type="PANTHER" id="PTHR42713:SF3">
    <property type="entry name" value="TRANSCRIPTIONAL REGULATORY PROTEIN HPTR"/>
    <property type="match status" value="1"/>
</dbReference>
<keyword evidence="14" id="KW-1185">Reference proteome</keyword>
<dbReference type="EMBL" id="ABYI02000022">
    <property type="protein sequence ID" value="EEG73755.1"/>
    <property type="molecule type" value="Genomic_DNA"/>
</dbReference>
<keyword evidence="3" id="KW-0963">Cytoplasm</keyword>
<dbReference type="InterPro" id="IPR020449">
    <property type="entry name" value="Tscrpt_reg_AraC-type_HTH"/>
</dbReference>
<protein>
    <recommendedName>
        <fullName evidence="2">Stage 0 sporulation protein A homolog</fullName>
    </recommendedName>
</protein>
<evidence type="ECO:0000256" key="5">
    <source>
        <dbReference type="ARBA" id="ARBA00023012"/>
    </source>
</evidence>
<dbReference type="Pfam" id="PF12833">
    <property type="entry name" value="HTH_18"/>
    <property type="match status" value="1"/>
</dbReference>
<evidence type="ECO:0000256" key="7">
    <source>
        <dbReference type="ARBA" id="ARBA00023125"/>
    </source>
</evidence>
<evidence type="ECO:0000256" key="1">
    <source>
        <dbReference type="ARBA" id="ARBA00004496"/>
    </source>
</evidence>
<evidence type="ECO:0000256" key="9">
    <source>
        <dbReference type="ARBA" id="ARBA00024867"/>
    </source>
</evidence>
<dbReference type="InterPro" id="IPR018060">
    <property type="entry name" value="HTH_AraC"/>
</dbReference>
<dbReference type="Gene3D" id="1.10.10.60">
    <property type="entry name" value="Homeodomain-like"/>
    <property type="match status" value="2"/>
</dbReference>
<comment type="caution">
    <text evidence="13">The sequence shown here is derived from an EMBL/GenBank/DDBJ whole genome shotgun (WGS) entry which is preliminary data.</text>
</comment>
<evidence type="ECO:0000256" key="2">
    <source>
        <dbReference type="ARBA" id="ARBA00018672"/>
    </source>
</evidence>
<evidence type="ECO:0000313" key="14">
    <source>
        <dbReference type="Proteomes" id="UP000004893"/>
    </source>
</evidence>
<gene>
    <name evidence="13" type="ORF">CLOHYLEM_05760</name>
</gene>
<dbReference type="HOGENOM" id="CLU_000445_5_0_9"/>
<organism evidence="13 14">
    <name type="scientific">[Clostridium] hylemonae DSM 15053</name>
    <dbReference type="NCBI Taxonomy" id="553973"/>
    <lineage>
        <taxon>Bacteria</taxon>
        <taxon>Bacillati</taxon>
        <taxon>Bacillota</taxon>
        <taxon>Clostridia</taxon>
        <taxon>Lachnospirales</taxon>
        <taxon>Lachnospiraceae</taxon>
    </lineage>
</organism>
<dbReference type="GO" id="GO:0005737">
    <property type="term" value="C:cytoplasm"/>
    <property type="evidence" value="ECO:0007669"/>
    <property type="project" value="UniProtKB-SubCell"/>
</dbReference>
<evidence type="ECO:0000256" key="10">
    <source>
        <dbReference type="PROSITE-ProRule" id="PRU00169"/>
    </source>
</evidence>
<dbReference type="AlphaFoldDB" id="C0C2A1"/>
<dbReference type="PROSITE" id="PS50110">
    <property type="entry name" value="RESPONSE_REGULATORY"/>
    <property type="match status" value="1"/>
</dbReference>
<dbReference type="Pfam" id="PF00072">
    <property type="entry name" value="Response_reg"/>
    <property type="match status" value="1"/>
</dbReference>
<dbReference type="OrthoDB" id="9794370at2"/>
<dbReference type="InterPro" id="IPR009057">
    <property type="entry name" value="Homeodomain-like_sf"/>
</dbReference>
<dbReference type="InterPro" id="IPR018062">
    <property type="entry name" value="HTH_AraC-typ_CS"/>
</dbReference>
<keyword evidence="6" id="KW-0805">Transcription regulation</keyword>
<evidence type="ECO:0000256" key="6">
    <source>
        <dbReference type="ARBA" id="ARBA00023015"/>
    </source>
</evidence>
<sequence length="536" mass="62415">MLKVLIADDEKKVCQLIVNLVEWKSFGFEIVGVVNDGISAYKFLQDNTVNVMITDIRMPGCDGMELIQKAKVLYPDMYIVIISGYSQFDYAQNAIRFGVEDYLLKPIRKKDLTATLEKIIEKCREEILDAQKWEDMQKRLEENEERLKGSFLEDLLKRPEKFGGFYSLERINGEYHYHFEDVCYQTFIIKAIPGKRKEDSDTRRILLQKGTEIVKCALDGLCNEAVTGVVDGDIYGILNGTEEEMHRITRKLKKVKLDILRLQDVFEEVQVYIGLGRETGSIREILESFETAGQSIQQRFYYGEDFLLKAPQGEDYREKAGRIVDNGFKKRFLNYIEIIDLDGIGGEMDDLERKLSESPAKDGRLVASVYKEVLTLFYFGTHNYNIEIPDQYPELLKHLEVLGTIHEAAGYLKRYMVHSLMHWIEEKKYVESRPIRLARQFIGENYYLPLTLETVSREIGFNPTYFSGMFKKETGKNFSDYLKEIRIENAKNMLLNTEQQVEDISFAVGYSDIKYFSRLFKKQTGVTPTEFRRLYN</sequence>
<evidence type="ECO:0000256" key="8">
    <source>
        <dbReference type="ARBA" id="ARBA00023163"/>
    </source>
</evidence>
<dbReference type="SUPFAM" id="SSF52172">
    <property type="entry name" value="CheY-like"/>
    <property type="match status" value="1"/>
</dbReference>
<evidence type="ECO:0000313" key="13">
    <source>
        <dbReference type="EMBL" id="EEG73755.1"/>
    </source>
</evidence>
<evidence type="ECO:0000256" key="4">
    <source>
        <dbReference type="ARBA" id="ARBA00022553"/>
    </source>
</evidence>
<dbReference type="InterPro" id="IPR001789">
    <property type="entry name" value="Sig_transdc_resp-reg_receiver"/>
</dbReference>
<comment type="subcellular location">
    <subcellularLocation>
        <location evidence="1">Cytoplasm</location>
    </subcellularLocation>
</comment>
<dbReference type="PANTHER" id="PTHR42713">
    <property type="entry name" value="HISTIDINE KINASE-RELATED"/>
    <property type="match status" value="1"/>
</dbReference>
<dbReference type="STRING" id="553973.CLOHYLEM_05760"/>
<evidence type="ECO:0000256" key="3">
    <source>
        <dbReference type="ARBA" id="ARBA00022490"/>
    </source>
</evidence>
<dbReference type="GO" id="GO:0043565">
    <property type="term" value="F:sequence-specific DNA binding"/>
    <property type="evidence" value="ECO:0007669"/>
    <property type="project" value="InterPro"/>
</dbReference>
<dbReference type="InterPro" id="IPR051552">
    <property type="entry name" value="HptR"/>
</dbReference>
<comment type="function">
    <text evidence="9">May play the central regulatory role in sporulation. It may be an element of the effector pathway responsible for the activation of sporulation genes in response to nutritional stress. Spo0A may act in concert with spo0H (a sigma factor) to control the expression of some genes that are critical to the sporulation process.</text>
</comment>
<dbReference type="SMART" id="SM00448">
    <property type="entry name" value="REC"/>
    <property type="match status" value="1"/>
</dbReference>
<name>C0C2A1_9FIRM</name>
<reference evidence="13" key="2">
    <citation type="submission" date="2013-06" db="EMBL/GenBank/DDBJ databases">
        <title>Draft genome sequence of Clostridium hylemonae (DSM 15053).</title>
        <authorList>
            <person name="Sudarsanam P."/>
            <person name="Ley R."/>
            <person name="Guruge J."/>
            <person name="Turnbaugh P.J."/>
            <person name="Mahowald M."/>
            <person name="Liep D."/>
            <person name="Gordon J."/>
        </authorList>
    </citation>
    <scope>NUCLEOTIDE SEQUENCE</scope>
    <source>
        <strain evidence="13">DSM 15053</strain>
    </source>
</reference>
<dbReference type="CDD" id="cd17536">
    <property type="entry name" value="REC_YesN-like"/>
    <property type="match status" value="1"/>
</dbReference>
<dbReference type="SMART" id="SM00342">
    <property type="entry name" value="HTH_ARAC"/>
    <property type="match status" value="1"/>
</dbReference>
<dbReference type="GO" id="GO:0003700">
    <property type="term" value="F:DNA-binding transcription factor activity"/>
    <property type="evidence" value="ECO:0007669"/>
    <property type="project" value="InterPro"/>
</dbReference>
<dbReference type="GO" id="GO:0000160">
    <property type="term" value="P:phosphorelay signal transduction system"/>
    <property type="evidence" value="ECO:0007669"/>
    <property type="project" value="UniProtKB-KW"/>
</dbReference>
<keyword evidence="7" id="KW-0238">DNA-binding</keyword>
<dbReference type="PRINTS" id="PR00032">
    <property type="entry name" value="HTHARAC"/>
</dbReference>
<dbReference type="InterPro" id="IPR011006">
    <property type="entry name" value="CheY-like_superfamily"/>
</dbReference>
<dbReference type="PROSITE" id="PS00041">
    <property type="entry name" value="HTH_ARAC_FAMILY_1"/>
    <property type="match status" value="1"/>
</dbReference>
<evidence type="ECO:0000259" key="11">
    <source>
        <dbReference type="PROSITE" id="PS01124"/>
    </source>
</evidence>
<dbReference type="eggNOG" id="COG2207">
    <property type="taxonomic scope" value="Bacteria"/>
</dbReference>
<dbReference type="Proteomes" id="UP000004893">
    <property type="component" value="Unassembled WGS sequence"/>
</dbReference>
<keyword evidence="4 10" id="KW-0597">Phosphoprotein</keyword>
<keyword evidence="8" id="KW-0804">Transcription</keyword>
<proteinExistence type="predicted"/>
<feature type="modified residue" description="4-aspartylphosphate" evidence="10">
    <location>
        <position position="55"/>
    </location>
</feature>
<keyword evidence="5" id="KW-0902">Two-component regulatory system</keyword>
<feature type="domain" description="Response regulatory" evidence="12">
    <location>
        <begin position="3"/>
        <end position="120"/>
    </location>
</feature>
<dbReference type="RefSeq" id="WP_006443105.1">
    <property type="nucleotide sequence ID" value="NZ_CP036524.1"/>
</dbReference>
<dbReference type="eggNOG" id="COG4753">
    <property type="taxonomic scope" value="Bacteria"/>
</dbReference>
<dbReference type="PROSITE" id="PS01124">
    <property type="entry name" value="HTH_ARAC_FAMILY_2"/>
    <property type="match status" value="1"/>
</dbReference>
<dbReference type="SUPFAM" id="SSF46689">
    <property type="entry name" value="Homeodomain-like"/>
    <property type="match status" value="2"/>
</dbReference>
<dbReference type="Gene3D" id="3.40.50.2300">
    <property type="match status" value="1"/>
</dbReference>
<accession>C0C2A1</accession>
<evidence type="ECO:0000259" key="12">
    <source>
        <dbReference type="PROSITE" id="PS50110"/>
    </source>
</evidence>